<feature type="region of interest" description="Disordered" evidence="14">
    <location>
        <begin position="1"/>
        <end position="54"/>
    </location>
</feature>
<keyword evidence="8" id="KW-1278">Translocase</keyword>
<keyword evidence="11" id="KW-0520">NAD</keyword>
<dbReference type="Gene3D" id="3.30.70.20">
    <property type="match status" value="1"/>
</dbReference>
<dbReference type="Pfam" id="PF04879">
    <property type="entry name" value="Molybdop_Fe4S4"/>
    <property type="match status" value="1"/>
</dbReference>
<evidence type="ECO:0000256" key="11">
    <source>
        <dbReference type="ARBA" id="ARBA00023027"/>
    </source>
</evidence>
<dbReference type="Pfam" id="PF22117">
    <property type="entry name" value="Fer4_Nqo3"/>
    <property type="match status" value="1"/>
</dbReference>
<dbReference type="InterPro" id="IPR036010">
    <property type="entry name" value="2Fe-2S_ferredoxin-like_sf"/>
</dbReference>
<evidence type="ECO:0000313" key="18">
    <source>
        <dbReference type="EMBL" id="MBJ7598110.1"/>
    </source>
</evidence>
<evidence type="ECO:0000256" key="14">
    <source>
        <dbReference type="SAM" id="MobiDB-lite"/>
    </source>
</evidence>
<dbReference type="EMBL" id="JAEKNR010000094">
    <property type="protein sequence ID" value="MBJ7598110.1"/>
    <property type="molecule type" value="Genomic_DNA"/>
</dbReference>
<protein>
    <submittedName>
        <fullName evidence="18">(2Fe-2S)-binding protein</fullName>
    </submittedName>
</protein>
<name>A0A934K9E1_9BACT</name>
<dbReference type="PANTHER" id="PTHR43105:SF10">
    <property type="entry name" value="NADH-QUINONE OXIDOREDUCTASE SUBUNIT G"/>
    <property type="match status" value="1"/>
</dbReference>
<sequence length="673" mass="72999">MPDEKDQRKSGAAPPGSQASVSGHDPIQSLQPSSPAAAAAPADKAASVRPKGPDTVTLTIDGRSVTVPKGTLLVEAAKLVNIEVPVFCYHHKLDPVGACRLCLVEISPGPPKPATACTTPAAEGMVVKTNTALAVGARADILEYELVNHPLDCPICDKGGECPLQDYTFRHGYPTSRIDAPRLHFRKPIPLSENIALDRERCVLCYRCTRYYDEITWSQELTTDERGVHSFITSQFEEPLQSVFSGNIIDLCPVGALTSRVWRFESRPWDMADTPSVCSRCSVGCNVSLWQRRNELVRVTSRENDDIDEGWICDRGRFQYTHVNAPERIRVPSVGGVETTWDAALEALLEGVRGRKLGISLPRDVTNEELYMLRRLVDGPWKGARVALEGRTLLPAPRGDTLAIRDLDRCKAIVVVASDTADDVPIVNLRVKKAVSKLGAKLVVVHPGELDLDRWGETFHVRAAAGETAGAVRKLAGHELLSEGPVAILYGDGRGTEDVDDLGRAVAELAAACGAQVMPLYRATNERGALAVGFDGRQEDLEGCDAVVLWGSGRAPASARFVAVWDSLPRPEHEGADVVIPAATFAETQGSYTNLEGRVQFVLPVLRAALPLRESWEVLSDIGQRLGLEDMDYLGVFQIQREAARVVEAFAALAEPPAAQRPTTAVLYGPARP</sequence>
<dbReference type="Gene3D" id="3.40.50.740">
    <property type="match status" value="1"/>
</dbReference>
<keyword evidence="7" id="KW-0479">Metal-binding</keyword>
<comment type="cofactor">
    <cofactor evidence="13">
        <name>[2Fe-2S] cluster</name>
        <dbReference type="ChEBI" id="CHEBI:190135"/>
    </cofactor>
</comment>
<dbReference type="SMART" id="SM00929">
    <property type="entry name" value="NADH-G_4Fe-4S_3"/>
    <property type="match status" value="1"/>
</dbReference>
<dbReference type="AlphaFoldDB" id="A0A934K9E1"/>
<evidence type="ECO:0000256" key="12">
    <source>
        <dbReference type="ARBA" id="ARBA00023136"/>
    </source>
</evidence>
<evidence type="ECO:0000259" key="15">
    <source>
        <dbReference type="PROSITE" id="PS51085"/>
    </source>
</evidence>
<evidence type="ECO:0000259" key="17">
    <source>
        <dbReference type="PROSITE" id="PS51839"/>
    </source>
</evidence>
<dbReference type="GO" id="GO:0042773">
    <property type="term" value="P:ATP synthesis coupled electron transport"/>
    <property type="evidence" value="ECO:0007669"/>
    <property type="project" value="InterPro"/>
</dbReference>
<dbReference type="FunFam" id="3.10.20.740:FF:000004">
    <property type="entry name" value="NADH-quinone oxidoreductase"/>
    <property type="match status" value="1"/>
</dbReference>
<evidence type="ECO:0000256" key="5">
    <source>
        <dbReference type="ARBA" id="ARBA00022714"/>
    </source>
</evidence>
<dbReference type="GO" id="GO:0046872">
    <property type="term" value="F:metal ion binding"/>
    <property type="evidence" value="ECO:0007669"/>
    <property type="project" value="UniProtKB-KW"/>
</dbReference>
<evidence type="ECO:0000256" key="4">
    <source>
        <dbReference type="ARBA" id="ARBA00022485"/>
    </source>
</evidence>
<dbReference type="InterPro" id="IPR050123">
    <property type="entry name" value="Prok_molybdopt-oxidoreductase"/>
</dbReference>
<comment type="cofactor">
    <cofactor evidence="1">
        <name>[4Fe-4S] cluster</name>
        <dbReference type="ChEBI" id="CHEBI:49883"/>
    </cofactor>
</comment>
<comment type="subcellular location">
    <subcellularLocation>
        <location evidence="2">Membrane</location>
    </subcellularLocation>
</comment>
<reference evidence="18" key="1">
    <citation type="submission" date="2020-10" db="EMBL/GenBank/DDBJ databases">
        <title>Ca. Dormibacterota MAGs.</title>
        <authorList>
            <person name="Montgomery K."/>
        </authorList>
    </citation>
    <scope>NUCLEOTIDE SEQUENCE [LARGE SCALE GENOMIC DNA]</scope>
    <source>
        <strain evidence="18">SC8812_S17_10</strain>
    </source>
</reference>
<dbReference type="PROSITE" id="PS00643">
    <property type="entry name" value="COMPLEX1_75K_3"/>
    <property type="match status" value="1"/>
</dbReference>
<evidence type="ECO:0000256" key="2">
    <source>
        <dbReference type="ARBA" id="ARBA00004370"/>
    </source>
</evidence>
<dbReference type="SUPFAM" id="SSF54292">
    <property type="entry name" value="2Fe-2S ferredoxin-like"/>
    <property type="match status" value="1"/>
</dbReference>
<feature type="domain" description="4Fe-4S His(Cys)3-ligated-type" evidence="17">
    <location>
        <begin position="133"/>
        <end position="172"/>
    </location>
</feature>
<dbReference type="InterPro" id="IPR006656">
    <property type="entry name" value="Mopterin_OxRdtase"/>
</dbReference>
<evidence type="ECO:0000256" key="6">
    <source>
        <dbReference type="ARBA" id="ARBA00022719"/>
    </source>
</evidence>
<dbReference type="PROSITE" id="PS00642">
    <property type="entry name" value="COMPLEX1_75K_2"/>
    <property type="match status" value="1"/>
</dbReference>
<dbReference type="PANTHER" id="PTHR43105">
    <property type="entry name" value="RESPIRATORY NITRATE REDUCTASE"/>
    <property type="match status" value="1"/>
</dbReference>
<feature type="domain" description="4Fe-4S Mo/W bis-MGD-type" evidence="16">
    <location>
        <begin position="271"/>
        <end position="327"/>
    </location>
</feature>
<evidence type="ECO:0000256" key="3">
    <source>
        <dbReference type="ARBA" id="ARBA00005404"/>
    </source>
</evidence>
<dbReference type="Gene3D" id="3.30.200.210">
    <property type="match status" value="1"/>
</dbReference>
<dbReference type="InterPro" id="IPR000283">
    <property type="entry name" value="NADH_UbQ_OxRdtase_75kDa_su_CS"/>
</dbReference>
<evidence type="ECO:0000256" key="13">
    <source>
        <dbReference type="ARBA" id="ARBA00034078"/>
    </source>
</evidence>
<dbReference type="InterPro" id="IPR001041">
    <property type="entry name" value="2Fe-2S_ferredoxin-type"/>
</dbReference>
<dbReference type="PROSITE" id="PS51669">
    <property type="entry name" value="4FE4S_MOW_BIS_MGD"/>
    <property type="match status" value="1"/>
</dbReference>
<comment type="similarity">
    <text evidence="3">Belongs to the complex I 75 kDa subunit family.</text>
</comment>
<accession>A0A934K9E1</accession>
<dbReference type="CDD" id="cd00207">
    <property type="entry name" value="fer2"/>
    <property type="match status" value="1"/>
</dbReference>
<keyword evidence="6" id="KW-0874">Quinone</keyword>
<evidence type="ECO:0000256" key="1">
    <source>
        <dbReference type="ARBA" id="ARBA00001966"/>
    </source>
</evidence>
<dbReference type="SUPFAM" id="SSF53706">
    <property type="entry name" value="Formate dehydrogenase/DMSO reductase, domains 1-3"/>
    <property type="match status" value="1"/>
</dbReference>
<dbReference type="PROSITE" id="PS51085">
    <property type="entry name" value="2FE2S_FER_2"/>
    <property type="match status" value="1"/>
</dbReference>
<dbReference type="Pfam" id="PF13510">
    <property type="entry name" value="Fer2_4"/>
    <property type="match status" value="1"/>
</dbReference>
<dbReference type="SUPFAM" id="SSF54862">
    <property type="entry name" value="4Fe-4S ferredoxins"/>
    <property type="match status" value="1"/>
</dbReference>
<keyword evidence="4" id="KW-0004">4Fe-4S</keyword>
<dbReference type="InterPro" id="IPR019574">
    <property type="entry name" value="NADH_UbQ_OxRdtase_Gsu_4Fe4S-bd"/>
</dbReference>
<dbReference type="Pfam" id="PF10588">
    <property type="entry name" value="NADH-G_4Fe-4S_3"/>
    <property type="match status" value="1"/>
</dbReference>
<evidence type="ECO:0000256" key="10">
    <source>
        <dbReference type="ARBA" id="ARBA00023014"/>
    </source>
</evidence>
<gene>
    <name evidence="18" type="ORF">JF922_08490</name>
</gene>
<dbReference type="InterPro" id="IPR054351">
    <property type="entry name" value="NADH_UbQ_OxRdtase_ferredoxin"/>
</dbReference>
<evidence type="ECO:0000259" key="16">
    <source>
        <dbReference type="PROSITE" id="PS51669"/>
    </source>
</evidence>
<feature type="compositionally biased region" description="Low complexity" evidence="14">
    <location>
        <begin position="32"/>
        <end position="47"/>
    </location>
</feature>
<organism evidence="18 19">
    <name type="scientific">Candidatus Nephthysia bennettiae</name>
    <dbReference type="NCBI Taxonomy" id="3127016"/>
    <lineage>
        <taxon>Bacteria</taxon>
        <taxon>Bacillati</taxon>
        <taxon>Candidatus Dormiibacterota</taxon>
        <taxon>Candidatus Dormibacteria</taxon>
        <taxon>Candidatus Dormibacterales</taxon>
        <taxon>Candidatus Dormibacteraceae</taxon>
        <taxon>Candidatus Nephthysia</taxon>
    </lineage>
</organism>
<comment type="caution">
    <text evidence="18">The sequence shown here is derived from an EMBL/GenBank/DDBJ whole genome shotgun (WGS) entry which is preliminary data.</text>
</comment>
<dbReference type="Pfam" id="PF00384">
    <property type="entry name" value="Molybdopterin"/>
    <property type="match status" value="1"/>
</dbReference>
<dbReference type="GO" id="GO:0016020">
    <property type="term" value="C:membrane"/>
    <property type="evidence" value="ECO:0007669"/>
    <property type="project" value="UniProtKB-SubCell"/>
</dbReference>
<evidence type="ECO:0000256" key="7">
    <source>
        <dbReference type="ARBA" id="ARBA00022723"/>
    </source>
</evidence>
<keyword evidence="12" id="KW-0472">Membrane</keyword>
<proteinExistence type="inferred from homology"/>
<dbReference type="GO" id="GO:0008137">
    <property type="term" value="F:NADH dehydrogenase (ubiquinone) activity"/>
    <property type="evidence" value="ECO:0007669"/>
    <property type="project" value="InterPro"/>
</dbReference>
<keyword evidence="9" id="KW-0408">Iron</keyword>
<keyword evidence="19" id="KW-1185">Reference proteome</keyword>
<evidence type="ECO:0000256" key="9">
    <source>
        <dbReference type="ARBA" id="ARBA00023004"/>
    </source>
</evidence>
<dbReference type="SMART" id="SM00926">
    <property type="entry name" value="Molybdop_Fe4S4"/>
    <property type="match status" value="1"/>
</dbReference>
<dbReference type="Gene3D" id="3.10.20.740">
    <property type="match status" value="1"/>
</dbReference>
<keyword evidence="10" id="KW-0411">Iron-sulfur</keyword>
<evidence type="ECO:0000313" key="19">
    <source>
        <dbReference type="Proteomes" id="UP000612893"/>
    </source>
</evidence>
<dbReference type="InterPro" id="IPR006963">
    <property type="entry name" value="Mopterin_OxRdtase_4Fe-4S_dom"/>
</dbReference>
<dbReference type="Proteomes" id="UP000612893">
    <property type="component" value="Unassembled WGS sequence"/>
</dbReference>
<dbReference type="GO" id="GO:0051537">
    <property type="term" value="F:2 iron, 2 sulfur cluster binding"/>
    <property type="evidence" value="ECO:0007669"/>
    <property type="project" value="UniProtKB-KW"/>
</dbReference>
<dbReference type="GO" id="GO:0016491">
    <property type="term" value="F:oxidoreductase activity"/>
    <property type="evidence" value="ECO:0007669"/>
    <property type="project" value="InterPro"/>
</dbReference>
<dbReference type="PROSITE" id="PS51839">
    <property type="entry name" value="4FE4S_HC3"/>
    <property type="match status" value="1"/>
</dbReference>
<feature type="domain" description="2Fe-2S ferredoxin-type" evidence="15">
    <location>
        <begin position="54"/>
        <end position="133"/>
    </location>
</feature>
<dbReference type="GO" id="GO:0051539">
    <property type="term" value="F:4 iron, 4 sulfur cluster binding"/>
    <property type="evidence" value="ECO:0007669"/>
    <property type="project" value="UniProtKB-KW"/>
</dbReference>
<dbReference type="RefSeq" id="WP_338200853.1">
    <property type="nucleotide sequence ID" value="NZ_JAEKNR010000094.1"/>
</dbReference>
<evidence type="ECO:0000256" key="8">
    <source>
        <dbReference type="ARBA" id="ARBA00022967"/>
    </source>
</evidence>
<dbReference type="PROSITE" id="PS00641">
    <property type="entry name" value="COMPLEX1_75K_1"/>
    <property type="match status" value="1"/>
</dbReference>
<keyword evidence="5" id="KW-0001">2Fe-2S</keyword>